<comment type="function">
    <text evidence="10">Plays a fundamental role in microtubule organizing center structure and function. Component of the infraciliary lattice (ICL) and the ciliary basal bodies.</text>
</comment>
<feature type="domain" description="EF-hand" evidence="11">
    <location>
        <begin position="44"/>
        <end position="79"/>
    </location>
</feature>
<keyword evidence="6" id="KW-0677">Repeat</keyword>
<evidence type="ECO:0000256" key="3">
    <source>
        <dbReference type="ARBA" id="ARBA00020786"/>
    </source>
</evidence>
<dbReference type="InterPro" id="IPR050230">
    <property type="entry name" value="CALM/Myosin/TropC-like"/>
</dbReference>
<comment type="similarity">
    <text evidence="2">Belongs to the centrin family.</text>
</comment>
<evidence type="ECO:0000256" key="6">
    <source>
        <dbReference type="ARBA" id="ARBA00022737"/>
    </source>
</evidence>
<keyword evidence="9" id="KW-0206">Cytoskeleton</keyword>
<dbReference type="Pfam" id="PF13499">
    <property type="entry name" value="EF-hand_7"/>
    <property type="match status" value="2"/>
</dbReference>
<dbReference type="GO" id="GO:0016460">
    <property type="term" value="C:myosin II complex"/>
    <property type="evidence" value="ECO:0007669"/>
    <property type="project" value="TreeGrafter"/>
</dbReference>
<keyword evidence="13" id="KW-1185">Reference proteome</keyword>
<evidence type="ECO:0000256" key="4">
    <source>
        <dbReference type="ARBA" id="ARBA00022490"/>
    </source>
</evidence>
<name>A0A1R2BVV5_9CILI</name>
<evidence type="ECO:0000256" key="7">
    <source>
        <dbReference type="ARBA" id="ARBA00022837"/>
    </source>
</evidence>
<dbReference type="GO" id="GO:0005509">
    <property type="term" value="F:calcium ion binding"/>
    <property type="evidence" value="ECO:0007669"/>
    <property type="project" value="InterPro"/>
</dbReference>
<evidence type="ECO:0000256" key="2">
    <source>
        <dbReference type="ARBA" id="ARBA00005253"/>
    </source>
</evidence>
<protein>
    <recommendedName>
        <fullName evidence="3">Calmodulin</fullName>
    </recommendedName>
</protein>
<dbReference type="PROSITE" id="PS50222">
    <property type="entry name" value="EF_HAND_2"/>
    <property type="match status" value="3"/>
</dbReference>
<evidence type="ECO:0000256" key="1">
    <source>
        <dbReference type="ARBA" id="ARBA00004245"/>
    </source>
</evidence>
<proteinExistence type="inferred from homology"/>
<evidence type="ECO:0000313" key="13">
    <source>
        <dbReference type="Proteomes" id="UP000187209"/>
    </source>
</evidence>
<dbReference type="Proteomes" id="UP000187209">
    <property type="component" value="Unassembled WGS sequence"/>
</dbReference>
<comment type="caution">
    <text evidence="12">The sequence shown here is derived from an EMBL/GenBank/DDBJ whole genome shotgun (WGS) entry which is preliminary data.</text>
</comment>
<evidence type="ECO:0000256" key="8">
    <source>
        <dbReference type="ARBA" id="ARBA00022990"/>
    </source>
</evidence>
<evidence type="ECO:0000256" key="10">
    <source>
        <dbReference type="ARBA" id="ARBA00025692"/>
    </source>
</evidence>
<dbReference type="CDD" id="cd00051">
    <property type="entry name" value="EFh"/>
    <property type="match status" value="1"/>
</dbReference>
<dbReference type="SUPFAM" id="SSF47473">
    <property type="entry name" value="EF-hand"/>
    <property type="match status" value="1"/>
</dbReference>
<reference evidence="12 13" key="1">
    <citation type="submission" date="2016-11" db="EMBL/GenBank/DDBJ databases">
        <title>The macronuclear genome of Stentor coeruleus: a giant cell with tiny introns.</title>
        <authorList>
            <person name="Slabodnick M."/>
            <person name="Ruby J.G."/>
            <person name="Reiff S.B."/>
            <person name="Swart E.C."/>
            <person name="Gosai S."/>
            <person name="Prabakaran S."/>
            <person name="Witkowska E."/>
            <person name="Larue G.E."/>
            <person name="Fisher S."/>
            <person name="Freeman R.M."/>
            <person name="Gunawardena J."/>
            <person name="Chu W."/>
            <person name="Stover N.A."/>
            <person name="Gregory B.D."/>
            <person name="Nowacki M."/>
            <person name="Derisi J."/>
            <person name="Roy S.W."/>
            <person name="Marshall W.F."/>
            <person name="Sood P."/>
        </authorList>
    </citation>
    <scope>NUCLEOTIDE SEQUENCE [LARGE SCALE GENOMIC DNA]</scope>
    <source>
        <strain evidence="12">WM001</strain>
    </source>
</reference>
<dbReference type="AlphaFoldDB" id="A0A1R2BVV5"/>
<organism evidence="12 13">
    <name type="scientific">Stentor coeruleus</name>
    <dbReference type="NCBI Taxonomy" id="5963"/>
    <lineage>
        <taxon>Eukaryota</taxon>
        <taxon>Sar</taxon>
        <taxon>Alveolata</taxon>
        <taxon>Ciliophora</taxon>
        <taxon>Postciliodesmatophora</taxon>
        <taxon>Heterotrichea</taxon>
        <taxon>Heterotrichida</taxon>
        <taxon>Stentoridae</taxon>
        <taxon>Stentor</taxon>
    </lineage>
</organism>
<dbReference type="PANTHER" id="PTHR23048:SF0">
    <property type="entry name" value="CALMODULIN LIKE 3"/>
    <property type="match status" value="1"/>
</dbReference>
<evidence type="ECO:0000256" key="5">
    <source>
        <dbReference type="ARBA" id="ARBA00022723"/>
    </source>
</evidence>
<keyword evidence="7" id="KW-0106">Calcium</keyword>
<dbReference type="FunFam" id="1.10.238.10:FF:000178">
    <property type="entry name" value="Calmodulin-2 A"/>
    <property type="match status" value="1"/>
</dbReference>
<feature type="domain" description="EF-hand" evidence="11">
    <location>
        <begin position="117"/>
        <end position="149"/>
    </location>
</feature>
<feature type="domain" description="EF-hand" evidence="11">
    <location>
        <begin position="8"/>
        <end position="43"/>
    </location>
</feature>
<gene>
    <name evidence="12" type="ORF">SteCoe_18895</name>
</gene>
<dbReference type="PANTHER" id="PTHR23048">
    <property type="entry name" value="MYOSIN LIGHT CHAIN 1, 3"/>
    <property type="match status" value="1"/>
</dbReference>
<dbReference type="InterPro" id="IPR011992">
    <property type="entry name" value="EF-hand-dom_pair"/>
</dbReference>
<dbReference type="EMBL" id="MPUH01000408">
    <property type="protein sequence ID" value="OMJ80787.1"/>
    <property type="molecule type" value="Genomic_DNA"/>
</dbReference>
<evidence type="ECO:0000256" key="9">
    <source>
        <dbReference type="ARBA" id="ARBA00023212"/>
    </source>
</evidence>
<dbReference type="InterPro" id="IPR002048">
    <property type="entry name" value="EF_hand_dom"/>
</dbReference>
<evidence type="ECO:0000259" key="11">
    <source>
        <dbReference type="PROSITE" id="PS50222"/>
    </source>
</evidence>
<comment type="subcellular location">
    <subcellularLocation>
        <location evidence="1">Cytoplasm</location>
        <location evidence="1">Cytoskeleton</location>
    </subcellularLocation>
</comment>
<keyword evidence="5" id="KW-0479">Metal-binding</keyword>
<sequence>MADHLTSEQIAEIKETFSLFDKGGVGTISLDEMAIIVRALGQTPTQSELEVMKNEADPDGTGRVDYPEFLSVFAKYQKEPVSEQEIMNSFEELDELKKGIITIKRLRYLMSNCGETLTEEEIQKMIHYANPDHEGNINYRDFVKLMMSK</sequence>
<dbReference type="SMART" id="SM00054">
    <property type="entry name" value="EFh"/>
    <property type="match status" value="4"/>
</dbReference>
<dbReference type="Gene3D" id="1.10.238.10">
    <property type="entry name" value="EF-hand"/>
    <property type="match status" value="1"/>
</dbReference>
<dbReference type="InterPro" id="IPR018247">
    <property type="entry name" value="EF_Hand_1_Ca_BS"/>
</dbReference>
<dbReference type="PROSITE" id="PS00018">
    <property type="entry name" value="EF_HAND_1"/>
    <property type="match status" value="1"/>
</dbReference>
<evidence type="ECO:0000313" key="12">
    <source>
        <dbReference type="EMBL" id="OMJ80787.1"/>
    </source>
</evidence>
<keyword evidence="8" id="KW-0007">Acetylation</keyword>
<accession>A0A1R2BVV5</accession>
<dbReference type="OrthoDB" id="435273at2759"/>
<keyword evidence="4" id="KW-0963">Cytoplasm</keyword>